<comment type="caution">
    <text evidence="6">The sequence shown here is derived from an EMBL/GenBank/DDBJ whole genome shotgun (WGS) entry which is preliminary data.</text>
</comment>
<dbReference type="PANTHER" id="PTHR11599">
    <property type="entry name" value="PROTEASOME SUBUNIT ALPHA/BETA"/>
    <property type="match status" value="1"/>
</dbReference>
<dbReference type="GO" id="GO:0005737">
    <property type="term" value="C:cytoplasm"/>
    <property type="evidence" value="ECO:0007669"/>
    <property type="project" value="UniProtKB-SubCell"/>
</dbReference>
<dbReference type="KEGG" id="pyo:PY17X_1131900"/>
<evidence type="ECO:0000313" key="7">
    <source>
        <dbReference type="Proteomes" id="UP000008553"/>
    </source>
</evidence>
<dbReference type="CDD" id="cd03755">
    <property type="entry name" value="proteasome_alpha_type_7"/>
    <property type="match status" value="1"/>
</dbReference>
<dbReference type="GO" id="GO:0019773">
    <property type="term" value="C:proteasome core complex, alpha-subunit complex"/>
    <property type="evidence" value="ECO:0007669"/>
    <property type="project" value="UniProtKB-UniRule"/>
</dbReference>
<dbReference type="STRING" id="73239.Q7RM37"/>
<comment type="similarity">
    <text evidence="3 4">Belongs to the peptidase T1A family.</text>
</comment>
<comment type="subcellular location">
    <subcellularLocation>
        <location evidence="4">Cytoplasm</location>
    </subcellularLocation>
    <subcellularLocation>
        <location evidence="4">Nucleus</location>
    </subcellularLocation>
</comment>
<keyword evidence="4" id="KW-0539">Nucleus</keyword>
<organism evidence="6 7">
    <name type="scientific">Plasmodium yoelii yoelii</name>
    <dbReference type="NCBI Taxonomy" id="73239"/>
    <lineage>
        <taxon>Eukaryota</taxon>
        <taxon>Sar</taxon>
        <taxon>Alveolata</taxon>
        <taxon>Apicomplexa</taxon>
        <taxon>Aconoidasida</taxon>
        <taxon>Haemosporida</taxon>
        <taxon>Plasmodiidae</taxon>
        <taxon>Plasmodium</taxon>
        <taxon>Plasmodium (Vinckeia)</taxon>
    </lineage>
</organism>
<proteinExistence type="inferred from homology"/>
<dbReference type="InterPro" id="IPR000426">
    <property type="entry name" value="Proteasome_asu_N"/>
</dbReference>
<dbReference type="InterPro" id="IPR001353">
    <property type="entry name" value="Proteasome_sua/b"/>
</dbReference>
<keyword evidence="2 3" id="KW-0647">Proteasome</keyword>
<accession>Q7RM37</accession>
<dbReference type="Gene3D" id="3.60.20.10">
    <property type="entry name" value="Glutamine Phosphoribosylpyrophosphate, subunit 1, domain 1"/>
    <property type="match status" value="1"/>
</dbReference>
<evidence type="ECO:0000256" key="4">
    <source>
        <dbReference type="RuleBase" id="RU000551"/>
    </source>
</evidence>
<dbReference type="SUPFAM" id="SSF56235">
    <property type="entry name" value="N-terminal nucleophile aminohydrolases (Ntn hydrolases)"/>
    <property type="match status" value="1"/>
</dbReference>
<dbReference type="PROSITE" id="PS00388">
    <property type="entry name" value="PROTEASOME_ALPHA_1"/>
    <property type="match status" value="1"/>
</dbReference>
<dbReference type="PaxDb" id="73239-Q7RM37"/>
<evidence type="ECO:0000259" key="5">
    <source>
        <dbReference type="PROSITE" id="PS00388"/>
    </source>
</evidence>
<dbReference type="SMART" id="SM00948">
    <property type="entry name" value="Proteasome_A_N"/>
    <property type="match status" value="1"/>
</dbReference>
<evidence type="ECO:0000256" key="2">
    <source>
        <dbReference type="ARBA" id="ARBA00022942"/>
    </source>
</evidence>
<dbReference type="Pfam" id="PF00227">
    <property type="entry name" value="Proteasome"/>
    <property type="match status" value="1"/>
</dbReference>
<evidence type="ECO:0000313" key="6">
    <source>
        <dbReference type="EMBL" id="EAA21789.1"/>
    </source>
</evidence>
<keyword evidence="1 4" id="KW-0963">Cytoplasm</keyword>
<keyword evidence="7" id="KW-1185">Reference proteome</keyword>
<name>Q7RM37_PLAYO</name>
<dbReference type="FunFam" id="3.60.20.10:FF:000004">
    <property type="entry name" value="Proteasome subunit alpha type-4"/>
    <property type="match status" value="1"/>
</dbReference>
<feature type="domain" description="Proteasome alpha-type subunits" evidence="5">
    <location>
        <begin position="40"/>
        <end position="62"/>
    </location>
</feature>
<dbReference type="MEROPS" id="T01.974"/>
<dbReference type="Pfam" id="PF10584">
    <property type="entry name" value="Proteasome_A_N"/>
    <property type="match status" value="1"/>
</dbReference>
<comment type="subunit">
    <text evidence="4">The 26S proteasome consists of a 20S proteasome core and two 19S regulatory subunits.</text>
</comment>
<dbReference type="InParanoid" id="Q7RM37"/>
<dbReference type="GO" id="GO:0006511">
    <property type="term" value="P:ubiquitin-dependent protein catabolic process"/>
    <property type="evidence" value="ECO:0007669"/>
    <property type="project" value="InterPro"/>
</dbReference>
<dbReference type="PROSITE" id="PS51475">
    <property type="entry name" value="PROTEASOME_ALPHA_2"/>
    <property type="match status" value="1"/>
</dbReference>
<dbReference type="AlphaFoldDB" id="Q7RM37"/>
<dbReference type="Proteomes" id="UP000008553">
    <property type="component" value="Unassembled WGS sequence"/>
</dbReference>
<dbReference type="InterPro" id="IPR023332">
    <property type="entry name" value="Proteasome_alpha-type"/>
</dbReference>
<gene>
    <name evidence="6" type="ORF">PY02351</name>
</gene>
<dbReference type="InterPro" id="IPR050115">
    <property type="entry name" value="Proteasome_alpha"/>
</dbReference>
<dbReference type="EMBL" id="AABL01000641">
    <property type="protein sequence ID" value="EAA21789.1"/>
    <property type="molecule type" value="Genomic_DNA"/>
</dbReference>
<dbReference type="FunCoup" id="Q7RM37">
    <property type="interactions" value="284"/>
</dbReference>
<dbReference type="NCBIfam" id="NF003075">
    <property type="entry name" value="PRK03996.1"/>
    <property type="match status" value="1"/>
</dbReference>
<evidence type="ECO:0000256" key="3">
    <source>
        <dbReference type="PROSITE-ProRule" id="PRU00808"/>
    </source>
</evidence>
<dbReference type="GO" id="GO:0005634">
    <property type="term" value="C:nucleus"/>
    <property type="evidence" value="ECO:0007669"/>
    <property type="project" value="UniProtKB-SubCell"/>
</dbReference>
<dbReference type="InterPro" id="IPR029055">
    <property type="entry name" value="Ntn_hydrolases_N"/>
</dbReference>
<protein>
    <recommendedName>
        <fullName evidence="4">Proteasome subunit alpha type</fullName>
    </recommendedName>
</protein>
<evidence type="ECO:0000256" key="1">
    <source>
        <dbReference type="ARBA" id="ARBA00022490"/>
    </source>
</evidence>
<sequence length="278" mass="31263">MITIIVLRLVCDSSSIYKSIQLVASVYIKHSSSSGSKMSYDRAITVFSPDGHLLQVEHALEAVKKGGCAVAIKSSNFAVLAVEKKNIPKLQNPRTTEKLVKLDEHTCLAFSGLNADARILVNKTRLECQRYYLNMDQPAPVDYIAKYVARIQQKFTHRGGVRPFGIATLITGFKNNKEICIYQTEPSGIYASWKAQAIGKNAKVVQEFLEKNYQENMEKNECLLLALKAIFEVVELSSKNVELALLTEEELKYIDEQEVNSLVEIIDNERTKKNAQNE</sequence>
<reference evidence="6 7" key="1">
    <citation type="journal article" date="2002" name="Nature">
        <title>Genome sequence and comparative analysis of the model rodent malaria parasite Plasmodium yoelii yoelii.</title>
        <authorList>
            <person name="Carlton J.M."/>
            <person name="Angiuoli S.V."/>
            <person name="Suh B.B."/>
            <person name="Kooij T.W."/>
            <person name="Pertea M."/>
            <person name="Silva J.C."/>
            <person name="Ermolaeva M.D."/>
            <person name="Allen J.E."/>
            <person name="Selengut J.D."/>
            <person name="Koo H.L."/>
            <person name="Peterson J.D."/>
            <person name="Pop M."/>
            <person name="Kosack D.S."/>
            <person name="Shumway M.F."/>
            <person name="Bidwell S.L."/>
            <person name="Shallom S.J."/>
            <person name="van Aken S.E."/>
            <person name="Riedmuller S.B."/>
            <person name="Feldblyum T.V."/>
            <person name="Cho J.K."/>
            <person name="Quackenbush J."/>
            <person name="Sedegah M."/>
            <person name="Shoaibi A."/>
            <person name="Cummings L.M."/>
            <person name="Florens L."/>
            <person name="Yates J.R."/>
            <person name="Raine J.D."/>
            <person name="Sinden R.E."/>
            <person name="Harris M.A."/>
            <person name="Cunningham D.A."/>
            <person name="Preiser P.R."/>
            <person name="Bergman L.W."/>
            <person name="Vaidya A.B."/>
            <person name="van Lin L.H."/>
            <person name="Janse C.J."/>
            <person name="Waters A.P."/>
            <person name="Smith H.O."/>
            <person name="White O.R."/>
            <person name="Salzberg S.L."/>
            <person name="Venter J.C."/>
            <person name="Fraser C.M."/>
            <person name="Hoffman S.L."/>
            <person name="Gardner M.J."/>
            <person name="Carucci D.J."/>
        </authorList>
    </citation>
    <scope>NUCLEOTIDE SEQUENCE [LARGE SCALE GENOMIC DNA]</scope>
    <source>
        <strain evidence="6 7">17XNL</strain>
    </source>
</reference>